<name>A0A8H7V1U8_9FUNG</name>
<dbReference type="InterPro" id="IPR013783">
    <property type="entry name" value="Ig-like_fold"/>
</dbReference>
<dbReference type="InterPro" id="IPR032640">
    <property type="entry name" value="AMPK1_CBM"/>
</dbReference>
<dbReference type="PANTHER" id="PTHR10343">
    <property type="entry name" value="5'-AMP-ACTIVATED PROTEIN KINASE , BETA SUBUNIT"/>
    <property type="match status" value="1"/>
</dbReference>
<evidence type="ECO:0000313" key="4">
    <source>
        <dbReference type="EMBL" id="KAG2207021.1"/>
    </source>
</evidence>
<dbReference type="AlphaFoldDB" id="A0A8H7V1U8"/>
<dbReference type="Gene3D" id="2.60.40.10">
    <property type="entry name" value="Immunoglobulins"/>
    <property type="match status" value="1"/>
</dbReference>
<dbReference type="Proteomes" id="UP000603453">
    <property type="component" value="Unassembled WGS sequence"/>
</dbReference>
<dbReference type="CDD" id="cd02859">
    <property type="entry name" value="E_set_AMPKbeta_like_N"/>
    <property type="match status" value="1"/>
</dbReference>
<dbReference type="InterPro" id="IPR050827">
    <property type="entry name" value="CRP1_MDG1_kinase"/>
</dbReference>
<dbReference type="EMBL" id="JAEPRD010000027">
    <property type="protein sequence ID" value="KAG2207021.1"/>
    <property type="molecule type" value="Genomic_DNA"/>
</dbReference>
<dbReference type="SUPFAM" id="SSF81296">
    <property type="entry name" value="E set domains"/>
    <property type="match status" value="1"/>
</dbReference>
<organism evidence="4 5">
    <name type="scientific">Mucor saturninus</name>
    <dbReference type="NCBI Taxonomy" id="64648"/>
    <lineage>
        <taxon>Eukaryota</taxon>
        <taxon>Fungi</taxon>
        <taxon>Fungi incertae sedis</taxon>
        <taxon>Mucoromycota</taxon>
        <taxon>Mucoromycotina</taxon>
        <taxon>Mucoromycetes</taxon>
        <taxon>Mucorales</taxon>
        <taxon>Mucorineae</taxon>
        <taxon>Mucoraceae</taxon>
        <taxon>Mucor</taxon>
    </lineage>
</organism>
<feature type="compositionally biased region" description="Basic and acidic residues" evidence="2">
    <location>
        <begin position="57"/>
        <end position="68"/>
    </location>
</feature>
<evidence type="ECO:0000259" key="3">
    <source>
        <dbReference type="Pfam" id="PF16561"/>
    </source>
</evidence>
<evidence type="ECO:0000256" key="2">
    <source>
        <dbReference type="SAM" id="MobiDB-lite"/>
    </source>
</evidence>
<comment type="caution">
    <text evidence="4">The sequence shown here is derived from an EMBL/GenBank/DDBJ whole genome shotgun (WGS) entry which is preliminary data.</text>
</comment>
<dbReference type="PANTHER" id="PTHR10343:SF84">
    <property type="entry name" value="5'-AMP-ACTIVATED PROTEIN KINASE SUBUNIT BETA-1"/>
    <property type="match status" value="1"/>
</dbReference>
<dbReference type="OrthoDB" id="5873279at2759"/>
<feature type="region of interest" description="Disordered" evidence="2">
    <location>
        <begin position="39"/>
        <end position="81"/>
    </location>
</feature>
<dbReference type="Pfam" id="PF16561">
    <property type="entry name" value="AMPK1_CBM"/>
    <property type="match status" value="1"/>
</dbReference>
<proteinExistence type="inferred from homology"/>
<feature type="domain" description="AMP-activated protein kinase glycogen-binding" evidence="3">
    <location>
        <begin position="100"/>
        <end position="183"/>
    </location>
</feature>
<comment type="similarity">
    <text evidence="1">Belongs to the 5'-AMP-activated protein kinase beta subunit family.</text>
</comment>
<protein>
    <recommendedName>
        <fullName evidence="3">AMP-activated protein kinase glycogen-binding domain-containing protein</fullName>
    </recommendedName>
</protein>
<reference evidence="4" key="1">
    <citation type="submission" date="2020-12" db="EMBL/GenBank/DDBJ databases">
        <title>Metabolic potential, ecology and presence of endohyphal bacteria is reflected in genomic diversity of Mucoromycotina.</title>
        <authorList>
            <person name="Muszewska A."/>
            <person name="Okrasinska A."/>
            <person name="Steczkiewicz K."/>
            <person name="Drgas O."/>
            <person name="Orlowska M."/>
            <person name="Perlinska-Lenart U."/>
            <person name="Aleksandrzak-Piekarczyk T."/>
            <person name="Szatraj K."/>
            <person name="Zielenkiewicz U."/>
            <person name="Pilsyk S."/>
            <person name="Malc E."/>
            <person name="Mieczkowski P."/>
            <person name="Kruszewska J.S."/>
            <person name="Biernat P."/>
            <person name="Pawlowska J."/>
        </authorList>
    </citation>
    <scope>NUCLEOTIDE SEQUENCE</scope>
    <source>
        <strain evidence="4">WA0000017839</strain>
    </source>
</reference>
<evidence type="ECO:0000313" key="5">
    <source>
        <dbReference type="Proteomes" id="UP000603453"/>
    </source>
</evidence>
<dbReference type="InterPro" id="IPR014756">
    <property type="entry name" value="Ig_E-set"/>
</dbReference>
<evidence type="ECO:0000256" key="1">
    <source>
        <dbReference type="ARBA" id="ARBA00010926"/>
    </source>
</evidence>
<keyword evidence="5" id="KW-1185">Reference proteome</keyword>
<gene>
    <name evidence="4" type="ORF">INT47_008490</name>
</gene>
<accession>A0A8H7V1U8</accession>
<sequence length="186" mass="20948">MAIHLNKKSGAPVYHRNGEASSKNYSIFGDNGMMNYAYVSSDEDSDNQGHYTMPTKTPEHFNNEELKKKGTSSSSGDYRKKDTTVDRPVILSKNKLSSKKFVWPYGGKNVFLTGTFDDWKGSIQMTPVSSTNIHNNLFYVTVAGLDFSRDILYKFVVDGQWCYDIKRDHVTEASGNINNIIYANSS</sequence>